<accession>A0A2S7I7H5</accession>
<organism evidence="8 9">
    <name type="scientific">Cloacibacterium normanense</name>
    <dbReference type="NCBI Taxonomy" id="237258"/>
    <lineage>
        <taxon>Bacteria</taxon>
        <taxon>Pseudomonadati</taxon>
        <taxon>Bacteroidota</taxon>
        <taxon>Flavobacteriia</taxon>
        <taxon>Flavobacteriales</taxon>
        <taxon>Weeksellaceae</taxon>
    </lineage>
</organism>
<keyword evidence="3 6" id="KW-0812">Transmembrane</keyword>
<sequence length="73" mass="8332">MILTFLSLSILHLVFVLFIILLPSVLWIFAIIDILKSNFKDSTNKIIWVLIVLLLPVLGSILYFIFGGQQKTN</sequence>
<dbReference type="RefSeq" id="WP_104792335.1">
    <property type="nucleotide sequence ID" value="NZ_PTPZ01000001.1"/>
</dbReference>
<evidence type="ECO:0000256" key="2">
    <source>
        <dbReference type="ARBA" id="ARBA00022475"/>
    </source>
</evidence>
<dbReference type="GO" id="GO:0005886">
    <property type="term" value="C:plasma membrane"/>
    <property type="evidence" value="ECO:0007669"/>
    <property type="project" value="UniProtKB-SubCell"/>
</dbReference>
<feature type="transmembrane region" description="Helical" evidence="6">
    <location>
        <begin position="12"/>
        <end position="35"/>
    </location>
</feature>
<evidence type="ECO:0000313" key="8">
    <source>
        <dbReference type="EMBL" id="PPZ92516.1"/>
    </source>
</evidence>
<reference evidence="8 9" key="1">
    <citation type="submission" date="2018-02" db="EMBL/GenBank/DDBJ databases">
        <title>Draft genome sequence of bacterial isolates from marine environment.</title>
        <authorList>
            <person name="Singh S.K."/>
            <person name="Hill R."/>
            <person name="Major S."/>
            <person name="Cai H."/>
            <person name="Li Y."/>
        </authorList>
    </citation>
    <scope>NUCLEOTIDE SEQUENCE [LARGE SCALE GENOMIC DNA]</scope>
    <source>
        <strain evidence="8 9">IMET F</strain>
    </source>
</reference>
<dbReference type="Proteomes" id="UP000238565">
    <property type="component" value="Unassembled WGS sequence"/>
</dbReference>
<gene>
    <name evidence="8" type="ORF">C3729_00410</name>
</gene>
<dbReference type="InterPro" id="IPR027379">
    <property type="entry name" value="CLS_N"/>
</dbReference>
<evidence type="ECO:0000256" key="4">
    <source>
        <dbReference type="ARBA" id="ARBA00022989"/>
    </source>
</evidence>
<comment type="caution">
    <text evidence="8">The sequence shown here is derived from an EMBL/GenBank/DDBJ whole genome shotgun (WGS) entry which is preliminary data.</text>
</comment>
<feature type="transmembrane region" description="Helical" evidence="6">
    <location>
        <begin position="47"/>
        <end position="66"/>
    </location>
</feature>
<name>A0A2S7I7H5_9FLAO</name>
<evidence type="ECO:0000256" key="3">
    <source>
        <dbReference type="ARBA" id="ARBA00022692"/>
    </source>
</evidence>
<dbReference type="Pfam" id="PF13396">
    <property type="entry name" value="PLDc_N"/>
    <property type="match status" value="1"/>
</dbReference>
<evidence type="ECO:0000256" key="1">
    <source>
        <dbReference type="ARBA" id="ARBA00004651"/>
    </source>
</evidence>
<feature type="domain" description="Cardiolipin synthase N-terminal" evidence="7">
    <location>
        <begin position="25"/>
        <end position="68"/>
    </location>
</feature>
<keyword evidence="4 6" id="KW-1133">Transmembrane helix</keyword>
<evidence type="ECO:0000256" key="5">
    <source>
        <dbReference type="ARBA" id="ARBA00023136"/>
    </source>
</evidence>
<evidence type="ECO:0000256" key="6">
    <source>
        <dbReference type="SAM" id="Phobius"/>
    </source>
</evidence>
<protein>
    <recommendedName>
        <fullName evidence="7">Cardiolipin synthase N-terminal domain-containing protein</fullName>
    </recommendedName>
</protein>
<evidence type="ECO:0000259" key="7">
    <source>
        <dbReference type="Pfam" id="PF13396"/>
    </source>
</evidence>
<proteinExistence type="predicted"/>
<evidence type="ECO:0000313" key="9">
    <source>
        <dbReference type="Proteomes" id="UP000238565"/>
    </source>
</evidence>
<keyword evidence="5 6" id="KW-0472">Membrane</keyword>
<keyword evidence="2" id="KW-1003">Cell membrane</keyword>
<comment type="subcellular location">
    <subcellularLocation>
        <location evidence="1">Cell membrane</location>
        <topology evidence="1">Multi-pass membrane protein</topology>
    </subcellularLocation>
</comment>
<dbReference type="EMBL" id="PTPZ01000001">
    <property type="protein sequence ID" value="PPZ92516.1"/>
    <property type="molecule type" value="Genomic_DNA"/>
</dbReference>
<dbReference type="AlphaFoldDB" id="A0A2S7I7H5"/>